<proteinExistence type="predicted"/>
<dbReference type="Gene3D" id="2.30.30.40">
    <property type="entry name" value="SH3 Domains"/>
    <property type="match status" value="2"/>
</dbReference>
<dbReference type="GeneTree" id="ENSGT00530000063812"/>
<dbReference type="SUPFAM" id="SSF48452">
    <property type="entry name" value="TPR-like"/>
    <property type="match status" value="4"/>
</dbReference>
<feature type="repeat" description="TPR" evidence="5">
    <location>
        <begin position="1109"/>
        <end position="1142"/>
    </location>
</feature>
<dbReference type="InterPro" id="IPR036028">
    <property type="entry name" value="SH3-like_dom_sf"/>
</dbReference>
<reference evidence="7" key="3">
    <citation type="submission" date="2025-09" db="UniProtKB">
        <authorList>
            <consortium name="Ensembl"/>
        </authorList>
    </citation>
    <scope>IDENTIFICATION</scope>
</reference>
<dbReference type="eggNOG" id="ENOG502R9YA">
    <property type="taxonomic scope" value="Eukaryota"/>
</dbReference>
<dbReference type="InterPro" id="IPR013105">
    <property type="entry name" value="TPR_2"/>
</dbReference>
<evidence type="ECO:0000313" key="8">
    <source>
        <dbReference type="Proteomes" id="UP000008672"/>
    </source>
</evidence>
<name>H3A6L8_LATCH</name>
<dbReference type="InterPro" id="IPR019734">
    <property type="entry name" value="TPR_rpt"/>
</dbReference>
<evidence type="ECO:0000313" key="7">
    <source>
        <dbReference type="Ensembl" id="ENSLACP00000005289.1"/>
    </source>
</evidence>
<keyword evidence="8" id="KW-1185">Reference proteome</keyword>
<dbReference type="AlphaFoldDB" id="H3A6L8"/>
<dbReference type="Pfam" id="PF07719">
    <property type="entry name" value="TPR_2"/>
    <property type="match status" value="1"/>
</dbReference>
<dbReference type="OMA" id="HLETMYL"/>
<evidence type="ECO:0000256" key="1">
    <source>
        <dbReference type="ARBA" id="ARBA00022443"/>
    </source>
</evidence>
<feature type="domain" description="SH3" evidence="6">
    <location>
        <begin position="218"/>
        <end position="281"/>
    </location>
</feature>
<organism evidence="7 8">
    <name type="scientific">Latimeria chalumnae</name>
    <name type="common">Coelacanth</name>
    <dbReference type="NCBI Taxonomy" id="7897"/>
    <lineage>
        <taxon>Eukaryota</taxon>
        <taxon>Metazoa</taxon>
        <taxon>Chordata</taxon>
        <taxon>Craniata</taxon>
        <taxon>Vertebrata</taxon>
        <taxon>Euteleostomi</taxon>
        <taxon>Coelacanthiformes</taxon>
        <taxon>Coelacanthidae</taxon>
        <taxon>Latimeria</taxon>
    </lineage>
</organism>
<keyword evidence="3 5" id="KW-0802">TPR repeat</keyword>
<dbReference type="Ensembl" id="ENSLACT00000005336.1">
    <property type="protein sequence ID" value="ENSLACP00000005289.1"/>
    <property type="gene ID" value="ENSLACG00000004700.1"/>
</dbReference>
<dbReference type="GO" id="GO:0033157">
    <property type="term" value="P:regulation of intracellular protein transport"/>
    <property type="evidence" value="ECO:0007669"/>
    <property type="project" value="TreeGrafter"/>
</dbReference>
<evidence type="ECO:0000259" key="6">
    <source>
        <dbReference type="PROSITE" id="PS50002"/>
    </source>
</evidence>
<reference evidence="7" key="2">
    <citation type="submission" date="2025-08" db="UniProtKB">
        <authorList>
            <consortium name="Ensembl"/>
        </authorList>
    </citation>
    <scope>IDENTIFICATION</scope>
</reference>
<dbReference type="SUPFAM" id="SSF50044">
    <property type="entry name" value="SH3-domain"/>
    <property type="match status" value="2"/>
</dbReference>
<reference evidence="8" key="1">
    <citation type="submission" date="2011-08" db="EMBL/GenBank/DDBJ databases">
        <title>The draft genome of Latimeria chalumnae.</title>
        <authorList>
            <person name="Di Palma F."/>
            <person name="Alfoldi J."/>
            <person name="Johnson J."/>
            <person name="Berlin A."/>
            <person name="Gnerre S."/>
            <person name="Jaffe D."/>
            <person name="MacCallum I."/>
            <person name="Young S."/>
            <person name="Walker B.J."/>
            <person name="Lander E."/>
            <person name="Lindblad-Toh K."/>
        </authorList>
    </citation>
    <scope>NUCLEOTIDE SEQUENCE [LARGE SCALE GENOMIC DNA]</scope>
    <source>
        <strain evidence="8">Wild caught</strain>
    </source>
</reference>
<feature type="domain" description="SH3" evidence="6">
    <location>
        <begin position="129"/>
        <end position="190"/>
    </location>
</feature>
<protein>
    <submittedName>
        <fullName evidence="7">SH3 domain and tetratricopeptide repeats 2</fullName>
    </submittedName>
</protein>
<keyword evidence="2" id="KW-0677">Repeat</keyword>
<dbReference type="PROSITE" id="PS50002">
    <property type="entry name" value="SH3"/>
    <property type="match status" value="2"/>
</dbReference>
<evidence type="ECO:0000256" key="2">
    <source>
        <dbReference type="ARBA" id="ARBA00022737"/>
    </source>
</evidence>
<dbReference type="HOGENOM" id="CLU_004832_0_0_1"/>
<dbReference type="Gene3D" id="1.25.40.10">
    <property type="entry name" value="Tetratricopeptide repeat domain"/>
    <property type="match status" value="5"/>
</dbReference>
<dbReference type="STRING" id="7897.ENSLACP00000005289"/>
<dbReference type="InterPro" id="IPR042772">
    <property type="entry name" value="SH3TC1/SH3TC2"/>
</dbReference>
<dbReference type="EMBL" id="AFYH01241041">
    <property type="status" value="NOT_ANNOTATED_CDS"/>
    <property type="molecule type" value="Genomic_DNA"/>
</dbReference>
<evidence type="ECO:0000256" key="3">
    <source>
        <dbReference type="ARBA" id="ARBA00022803"/>
    </source>
</evidence>
<dbReference type="PANTHER" id="PTHR22647:SF2">
    <property type="entry name" value="SH3 DOMAIN AND TETRATRICOPEPTIDE REPEAT-CONTAINING PROTEIN 2"/>
    <property type="match status" value="1"/>
</dbReference>
<dbReference type="Proteomes" id="UP000008672">
    <property type="component" value="Unassembled WGS sequence"/>
</dbReference>
<dbReference type="EMBL" id="AFYH01241040">
    <property type="status" value="NOT_ANNOTATED_CDS"/>
    <property type="molecule type" value="Genomic_DNA"/>
</dbReference>
<dbReference type="FunCoup" id="H3A6L8">
    <property type="interactions" value="299"/>
</dbReference>
<gene>
    <name evidence="7" type="primary">SH3TC2</name>
</gene>
<dbReference type="InterPro" id="IPR011990">
    <property type="entry name" value="TPR-like_helical_dom_sf"/>
</dbReference>
<keyword evidence="1 4" id="KW-0728">SH3 domain</keyword>
<dbReference type="SMART" id="SM00028">
    <property type="entry name" value="TPR"/>
    <property type="match status" value="6"/>
</dbReference>
<dbReference type="PANTHER" id="PTHR22647">
    <property type="entry name" value="SH3 DOMAIN AND TETRATRICOPEPTIDE REPEATS CONTAINING PROTEIN"/>
    <property type="match status" value="1"/>
</dbReference>
<dbReference type="InParanoid" id="H3A6L8"/>
<evidence type="ECO:0000256" key="4">
    <source>
        <dbReference type="PROSITE-ProRule" id="PRU00192"/>
    </source>
</evidence>
<dbReference type="GO" id="GO:1901184">
    <property type="term" value="P:regulation of ERBB signaling pathway"/>
    <property type="evidence" value="ECO:0007669"/>
    <property type="project" value="TreeGrafter"/>
</dbReference>
<dbReference type="SMART" id="SM00326">
    <property type="entry name" value="SH3"/>
    <property type="match status" value="2"/>
</dbReference>
<dbReference type="PROSITE" id="PS50005">
    <property type="entry name" value="TPR"/>
    <property type="match status" value="1"/>
</dbReference>
<evidence type="ECO:0000256" key="5">
    <source>
        <dbReference type="PROSITE-ProRule" id="PRU00339"/>
    </source>
</evidence>
<dbReference type="InterPro" id="IPR001452">
    <property type="entry name" value="SH3_domain"/>
</dbReference>
<sequence>NMLQELLLTFSVVRRSSQLCDSELQKVVRKRLWILENDKEVTALFKELSARLVSIEAEKDAFVITFRTMEEIWKFSTYLALGYVGCCLEHFLFEQTFWLNFTLVEDVQISVKVNEEYLATIYLGLLLQESNFYARAVFSIQKTEDDDFSICKDELLMVRNVGEGDDCEGTSLSTGHRGLVPVATVQPLPYPFYQWFLKYYPGICDAPKEAVTHFPHAIGMGTCIAKVDHKAKGQDELNFCAGDRILIIGLYIYGLQWFVGKSLSNGNTGFVQTRHVTPDTFKPLERHLQFLTEDEKSTLFLPRTCTEEHAADLLNKLSQTNLSTVYRLGESSLIKNFQFNFSIDVSESSEDCQKTNRDLPKKNTGSSDLSNISQSTVIEDLFARFDEVDDPKFFIDLSVGDVEDSEVYDPILTFLNKDTYTEHFQTLYDISFSFLNSTFYGFSDEEELVQYLQVSREWARKRNMSWAQRRICFLLGRICAKQVKFSQARVYFEEAMNININGFSDPFLLSTLYINLAAIYLIQKRKQKSELIIEKATSLLLCLPQHVFSTENEFEVLKHVFKKAILVNSSHLEARTSFLIVRLLLLLEKYEDALPFVEHLQLLPISLSLQEKDVPVDLSLILNFLYDKKYLPRLTLASARLSSLEHRRNILTAVYQLDLVIQNILKLCGSQSGGYIPAQATLYLRQVLCYSHRTGNVRIQRDLCLSLSKIYHQYGALDGAITYLNRAIELGRHINEEAAFEPSVYLAWLYILDGQIEKATDLLNSLLESLHETDSPTQHGVVYNLSAITFRRENKFKSAAKNYYWALKNAEGAGNKHNQAISLANFGNMFLCCNSKTLAGMHLLKSVYLYSELQDNTSRVELVQVLLWLGQSYVGREKKDNGKLCYELALLIAMKSKNAHSQIQATKSLCYFFEKISPSQRPCIIYYEHWMSLAHQVNDREMESNVLEVLSQCYRALNTDKAFKKSLDYTKQSLRMLIDLGKTYKVAKTWLQAGRCYYMTQEHELVEMYLQVAIQNAHKLRNLPFLLRIYEEAGDVFYNGVRSREKAAAFYKNGAIPLAREIGDMGTELRLFNKLTELQISLETVEEALQFAVEAVRLSSAIGDKLKELVAYHRLATVYYLLQQFEMAENYYLKALTLFPHSLQHAEEAMYYMKVYCRLGNLTLCHFKDTHDAAGYFQLALAAAIELGNCQMILLINTKLARI</sequence>
<accession>H3A6L8</accession>